<dbReference type="Gramene" id="KQK96538">
    <property type="protein sequence ID" value="KQK96538"/>
    <property type="gene ID" value="SETIT_012876mg"/>
</dbReference>
<protein>
    <submittedName>
        <fullName evidence="1">Uncharacterized protein</fullName>
    </submittedName>
</protein>
<evidence type="ECO:0000313" key="2">
    <source>
        <dbReference type="Proteomes" id="UP000004995"/>
    </source>
</evidence>
<dbReference type="EnsemblPlants" id="KQK96538">
    <property type="protein sequence ID" value="KQK96538"/>
    <property type="gene ID" value="SETIT_012876mg"/>
</dbReference>
<accession>K3YF59</accession>
<reference evidence="2" key="1">
    <citation type="journal article" date="2012" name="Nat. Biotechnol.">
        <title>Reference genome sequence of the model plant Setaria.</title>
        <authorList>
            <person name="Bennetzen J.L."/>
            <person name="Schmutz J."/>
            <person name="Wang H."/>
            <person name="Percifield R."/>
            <person name="Hawkins J."/>
            <person name="Pontaroli A.C."/>
            <person name="Estep M."/>
            <person name="Feng L."/>
            <person name="Vaughn J.N."/>
            <person name="Grimwood J."/>
            <person name="Jenkins J."/>
            <person name="Barry K."/>
            <person name="Lindquist E."/>
            <person name="Hellsten U."/>
            <person name="Deshpande S."/>
            <person name="Wang X."/>
            <person name="Wu X."/>
            <person name="Mitros T."/>
            <person name="Triplett J."/>
            <person name="Yang X."/>
            <person name="Ye C.Y."/>
            <person name="Mauro-Herrera M."/>
            <person name="Wang L."/>
            <person name="Li P."/>
            <person name="Sharma M."/>
            <person name="Sharma R."/>
            <person name="Ronald P.C."/>
            <person name="Panaud O."/>
            <person name="Kellogg E.A."/>
            <person name="Brutnell T.P."/>
            <person name="Doust A.N."/>
            <person name="Tuskan G.A."/>
            <person name="Rokhsar D."/>
            <person name="Devos K.M."/>
        </authorList>
    </citation>
    <scope>NUCLEOTIDE SEQUENCE [LARGE SCALE GENOMIC DNA]</scope>
    <source>
        <strain evidence="2">cv. Yugu1</strain>
    </source>
</reference>
<evidence type="ECO:0000313" key="1">
    <source>
        <dbReference type="EnsemblPlants" id="KQK96538"/>
    </source>
</evidence>
<dbReference type="EMBL" id="AGNK02004183">
    <property type="status" value="NOT_ANNOTATED_CDS"/>
    <property type="molecule type" value="Genomic_DNA"/>
</dbReference>
<reference evidence="1" key="2">
    <citation type="submission" date="2018-08" db="UniProtKB">
        <authorList>
            <consortium name="EnsemblPlants"/>
        </authorList>
    </citation>
    <scope>IDENTIFICATION</scope>
    <source>
        <strain evidence="1">Yugu1</strain>
    </source>
</reference>
<dbReference type="AlphaFoldDB" id="K3YF59"/>
<organism evidence="1 2">
    <name type="scientific">Setaria italica</name>
    <name type="common">Foxtail millet</name>
    <name type="synonym">Panicum italicum</name>
    <dbReference type="NCBI Taxonomy" id="4555"/>
    <lineage>
        <taxon>Eukaryota</taxon>
        <taxon>Viridiplantae</taxon>
        <taxon>Streptophyta</taxon>
        <taxon>Embryophyta</taxon>
        <taxon>Tracheophyta</taxon>
        <taxon>Spermatophyta</taxon>
        <taxon>Magnoliopsida</taxon>
        <taxon>Liliopsida</taxon>
        <taxon>Poales</taxon>
        <taxon>Poaceae</taxon>
        <taxon>PACMAD clade</taxon>
        <taxon>Panicoideae</taxon>
        <taxon>Panicodae</taxon>
        <taxon>Paniceae</taxon>
        <taxon>Cenchrinae</taxon>
        <taxon>Setaria</taxon>
    </lineage>
</organism>
<dbReference type="InParanoid" id="K3YF59"/>
<dbReference type="HOGENOM" id="CLU_3360606_0_0_1"/>
<proteinExistence type="predicted"/>
<name>K3YF59_SETIT</name>
<sequence>MYSSSVSMPIQYSSSVEIPGLGKDRPRIYARRWMCF</sequence>
<dbReference type="Proteomes" id="UP000004995">
    <property type="component" value="Unassembled WGS sequence"/>
</dbReference>
<keyword evidence="2" id="KW-1185">Reference proteome</keyword>